<dbReference type="GO" id="GO:0065002">
    <property type="term" value="P:intracellular protein transmembrane transport"/>
    <property type="evidence" value="ECO:0007669"/>
    <property type="project" value="TreeGrafter"/>
</dbReference>
<evidence type="ECO:0000256" key="10">
    <source>
        <dbReference type="RuleBase" id="RU365087"/>
    </source>
</evidence>
<keyword evidence="6 10" id="KW-0653">Protein transport</keyword>
<dbReference type="GO" id="GO:0009306">
    <property type="term" value="P:protein secretion"/>
    <property type="evidence" value="ECO:0007669"/>
    <property type="project" value="UniProtKB-UniRule"/>
</dbReference>
<evidence type="ECO:0000256" key="11">
    <source>
        <dbReference type="SAM" id="MobiDB-lite"/>
    </source>
</evidence>
<evidence type="ECO:0000256" key="2">
    <source>
        <dbReference type="ARBA" id="ARBA00008445"/>
    </source>
</evidence>
<feature type="compositionally biased region" description="Low complexity" evidence="11">
    <location>
        <begin position="92"/>
        <end position="102"/>
    </location>
</feature>
<reference evidence="12 13" key="1">
    <citation type="journal article" date="2013" name="Environ. Microbiol.">
        <title>Genome analysis of Chitinivibrio alkaliphilus gen. nov., sp. nov., a novel extremely haloalkaliphilic anaerobic chitinolytic bacterium from the candidate phylum Termite Group 3.</title>
        <authorList>
            <person name="Sorokin D.Y."/>
            <person name="Gumerov V.M."/>
            <person name="Rakitin A.L."/>
            <person name="Beletsky A.V."/>
            <person name="Damste J.S."/>
            <person name="Muyzer G."/>
            <person name="Mardanov A.V."/>
            <person name="Ravin N.V."/>
        </authorList>
    </citation>
    <scope>NUCLEOTIDE SEQUENCE [LARGE SCALE GENOMIC DNA]</scope>
    <source>
        <strain evidence="12 13">ACht1</strain>
    </source>
</reference>
<feature type="transmembrane region" description="Helical" evidence="10">
    <location>
        <begin position="57"/>
        <end position="76"/>
    </location>
</feature>
<comment type="caution">
    <text evidence="12">The sequence shown here is derived from an EMBL/GenBank/DDBJ whole genome shotgun (WGS) entry which is preliminary data.</text>
</comment>
<comment type="similarity">
    <text evidence="2 10">Belongs to the SecG family.</text>
</comment>
<dbReference type="GO" id="GO:0043952">
    <property type="term" value="P:protein transport by the Sec complex"/>
    <property type="evidence" value="ECO:0007669"/>
    <property type="project" value="TreeGrafter"/>
</dbReference>
<feature type="region of interest" description="Disordered" evidence="11">
    <location>
        <begin position="92"/>
        <end position="159"/>
    </location>
</feature>
<sequence>MFGFLLVLFVLVCLLLGLFILVQSDTGGGISGAIGGGLSSANSAIGAQNTENILTRGTTLLAVLYFGLALGLFVMASNYGAGGGILDAPVQRQEQQGGQEQGVDVIDPSDVEVPADEMEQPDVAPIPQGEEVLPEEEVPMGDIEMGEPTPEQEHVPQGE</sequence>
<accession>U7D543</accession>
<comment type="caution">
    <text evidence="10">Lacks conserved residue(s) required for the propagation of feature annotation.</text>
</comment>
<organism evidence="12 13">
    <name type="scientific">Chitinivibrio alkaliphilus ACht1</name>
    <dbReference type="NCBI Taxonomy" id="1313304"/>
    <lineage>
        <taxon>Bacteria</taxon>
        <taxon>Pseudomonadati</taxon>
        <taxon>Fibrobacterota</taxon>
        <taxon>Chitinivibrionia</taxon>
        <taxon>Chitinivibrionales</taxon>
        <taxon>Chitinivibrionaceae</taxon>
        <taxon>Chitinivibrio</taxon>
    </lineage>
</organism>
<evidence type="ECO:0000256" key="6">
    <source>
        <dbReference type="ARBA" id="ARBA00022927"/>
    </source>
</evidence>
<dbReference type="InterPro" id="IPR004692">
    <property type="entry name" value="SecG"/>
</dbReference>
<gene>
    <name evidence="12" type="ORF">CALK_1503</name>
</gene>
<name>U7D543_9BACT</name>
<evidence type="ECO:0000256" key="5">
    <source>
        <dbReference type="ARBA" id="ARBA00022692"/>
    </source>
</evidence>
<dbReference type="RefSeq" id="WP_022636958.1">
    <property type="nucleotide sequence ID" value="NZ_ASJR01000011.1"/>
</dbReference>
<evidence type="ECO:0000256" key="1">
    <source>
        <dbReference type="ARBA" id="ARBA00004651"/>
    </source>
</evidence>
<evidence type="ECO:0000256" key="7">
    <source>
        <dbReference type="ARBA" id="ARBA00022989"/>
    </source>
</evidence>
<comment type="subcellular location">
    <subcellularLocation>
        <location evidence="1 10">Cell membrane</location>
        <topology evidence="1 10">Multi-pass membrane protein</topology>
    </subcellularLocation>
</comment>
<keyword evidence="9 10" id="KW-0472">Membrane</keyword>
<keyword evidence="4 10" id="KW-1003">Cell membrane</keyword>
<dbReference type="PANTHER" id="PTHR34182">
    <property type="entry name" value="PROTEIN-EXPORT MEMBRANE PROTEIN SECG"/>
    <property type="match status" value="1"/>
</dbReference>
<dbReference type="Proteomes" id="UP000017148">
    <property type="component" value="Unassembled WGS sequence"/>
</dbReference>
<dbReference type="GO" id="GO:0005886">
    <property type="term" value="C:plasma membrane"/>
    <property type="evidence" value="ECO:0007669"/>
    <property type="project" value="UniProtKB-SubCell"/>
</dbReference>
<dbReference type="eggNOG" id="COG1314">
    <property type="taxonomic scope" value="Bacteria"/>
</dbReference>
<protein>
    <recommendedName>
        <fullName evidence="10">Protein-export membrane protein SecG</fullName>
    </recommendedName>
</protein>
<keyword evidence="7 10" id="KW-1133">Transmembrane helix</keyword>
<evidence type="ECO:0000256" key="4">
    <source>
        <dbReference type="ARBA" id="ARBA00022475"/>
    </source>
</evidence>
<proteinExistence type="inferred from homology"/>
<dbReference type="PRINTS" id="PR01651">
    <property type="entry name" value="SECGEXPORT"/>
</dbReference>
<keyword evidence="3 10" id="KW-0813">Transport</keyword>
<dbReference type="NCBIfam" id="TIGR00810">
    <property type="entry name" value="secG"/>
    <property type="match status" value="1"/>
</dbReference>
<evidence type="ECO:0000313" key="13">
    <source>
        <dbReference type="Proteomes" id="UP000017148"/>
    </source>
</evidence>
<evidence type="ECO:0000256" key="9">
    <source>
        <dbReference type="ARBA" id="ARBA00023136"/>
    </source>
</evidence>
<keyword evidence="5 10" id="KW-0812">Transmembrane</keyword>
<comment type="function">
    <text evidence="10">Involved in protein export. Participates in an early event of protein translocation.</text>
</comment>
<keyword evidence="8 10" id="KW-0811">Translocation</keyword>
<evidence type="ECO:0000256" key="8">
    <source>
        <dbReference type="ARBA" id="ARBA00023010"/>
    </source>
</evidence>
<dbReference type="AlphaFoldDB" id="U7D543"/>
<dbReference type="GO" id="GO:0015450">
    <property type="term" value="F:protein-transporting ATPase activity"/>
    <property type="evidence" value="ECO:0007669"/>
    <property type="project" value="UniProtKB-UniRule"/>
</dbReference>
<feature type="compositionally biased region" description="Acidic residues" evidence="11">
    <location>
        <begin position="107"/>
        <end position="120"/>
    </location>
</feature>
<evidence type="ECO:0000256" key="3">
    <source>
        <dbReference type="ARBA" id="ARBA00022448"/>
    </source>
</evidence>
<dbReference type="STRING" id="1313304.CALK_1503"/>
<dbReference type="EMBL" id="ASJR01000011">
    <property type="protein sequence ID" value="ERP31639.1"/>
    <property type="molecule type" value="Genomic_DNA"/>
</dbReference>
<dbReference type="PANTHER" id="PTHR34182:SF1">
    <property type="entry name" value="PROTEIN-EXPORT MEMBRANE PROTEIN SECG"/>
    <property type="match status" value="1"/>
</dbReference>
<keyword evidence="13" id="KW-1185">Reference proteome</keyword>
<dbReference type="Pfam" id="PF03840">
    <property type="entry name" value="SecG"/>
    <property type="match status" value="1"/>
</dbReference>
<evidence type="ECO:0000313" key="12">
    <source>
        <dbReference type="EMBL" id="ERP31639.1"/>
    </source>
</evidence>